<dbReference type="Gene3D" id="2.40.70.10">
    <property type="entry name" value="Acid Proteases"/>
    <property type="match status" value="1"/>
</dbReference>
<keyword evidence="4" id="KW-1185">Reference proteome</keyword>
<dbReference type="CDD" id="cd01647">
    <property type="entry name" value="RT_LTR"/>
    <property type="match status" value="1"/>
</dbReference>
<dbReference type="EMBL" id="JAIVGD010000015">
    <property type="protein sequence ID" value="KAH0760050.1"/>
    <property type="molecule type" value="Genomic_DNA"/>
</dbReference>
<evidence type="ECO:0000313" key="3">
    <source>
        <dbReference type="EMBL" id="KAH0760050.1"/>
    </source>
</evidence>
<dbReference type="Pfam" id="PF08284">
    <property type="entry name" value="RVP_2"/>
    <property type="match status" value="1"/>
</dbReference>
<dbReference type="Pfam" id="PF00078">
    <property type="entry name" value="RVT_1"/>
    <property type="match status" value="1"/>
</dbReference>
<dbReference type="CDD" id="cd00303">
    <property type="entry name" value="retropepsin_like"/>
    <property type="match status" value="1"/>
</dbReference>
<gene>
    <name evidence="3" type="ORF">KY290_023543</name>
</gene>
<evidence type="ECO:0000259" key="2">
    <source>
        <dbReference type="Pfam" id="PF00078"/>
    </source>
</evidence>
<sequence>MQELAIEAAQKRNKTSTRSAQPMTNTIVNRGPTNAAVKNTTFRLSPEVYEYRKTNHLCSRCGEKYGPGHVCKMRQLNCLIGEIEAGIDMNEINISQEEDEPPDVMIERVIEQEIQQVVCLNALTGHNQGENTILVGSTMKKMQLSILIVPGSTHSFIDEHIVQATGHQFSHCPPVRVTVTDGNYVMCTSHCKGFLWKMQGRTFMEDLLINPLGGCDLVLGNDRMKRHNPITFDHEKRCVIIGRKPNKLVFPALVEGSLKMLSSCSMSRILKKGHALIAHLFMMSMMPNASEDLLDAAVQEVINQYVEVFAEPKSLLPMRSLGHAIPLKPGAMPVSLRPYRYNYNQKDELEKQVNEMLTSGVIQPSQSPFSSPALLVKKKDSTWRFCVDYRGLNDITIKDKYPILIMDDLLDELCGAVIFSKVDLRAGYHPIRMKREDVFKTAFWTHA</sequence>
<comment type="caution">
    <text evidence="3">The sequence shown here is derived from an EMBL/GenBank/DDBJ whole genome shotgun (WGS) entry which is preliminary data.</text>
</comment>
<dbReference type="InterPro" id="IPR000477">
    <property type="entry name" value="RT_dom"/>
</dbReference>
<dbReference type="Gene3D" id="3.10.10.10">
    <property type="entry name" value="HIV Type 1 Reverse Transcriptase, subunit A, domain 1"/>
    <property type="match status" value="1"/>
</dbReference>
<dbReference type="InterPro" id="IPR021109">
    <property type="entry name" value="Peptidase_aspartic_dom_sf"/>
</dbReference>
<dbReference type="PANTHER" id="PTHR15503">
    <property type="entry name" value="LDOC1 RELATED"/>
    <property type="match status" value="1"/>
</dbReference>
<dbReference type="InterPro" id="IPR032567">
    <property type="entry name" value="RTL1-rel"/>
</dbReference>
<dbReference type="InterPro" id="IPR043502">
    <property type="entry name" value="DNA/RNA_pol_sf"/>
</dbReference>
<organism evidence="3 4">
    <name type="scientific">Solanum tuberosum</name>
    <name type="common">Potato</name>
    <dbReference type="NCBI Taxonomy" id="4113"/>
    <lineage>
        <taxon>Eukaryota</taxon>
        <taxon>Viridiplantae</taxon>
        <taxon>Streptophyta</taxon>
        <taxon>Embryophyta</taxon>
        <taxon>Tracheophyta</taxon>
        <taxon>Spermatophyta</taxon>
        <taxon>Magnoliopsida</taxon>
        <taxon>eudicotyledons</taxon>
        <taxon>Gunneridae</taxon>
        <taxon>Pentapetalae</taxon>
        <taxon>asterids</taxon>
        <taxon>lamiids</taxon>
        <taxon>Solanales</taxon>
        <taxon>Solanaceae</taxon>
        <taxon>Solanoideae</taxon>
        <taxon>Solaneae</taxon>
        <taxon>Solanum</taxon>
    </lineage>
</organism>
<proteinExistence type="predicted"/>
<reference evidence="3 4" key="1">
    <citation type="journal article" date="2021" name="bioRxiv">
        <title>Chromosome-scale and haplotype-resolved genome assembly of a tetraploid potato cultivar.</title>
        <authorList>
            <person name="Sun H."/>
            <person name="Jiao W.-B."/>
            <person name="Krause K."/>
            <person name="Campoy J.A."/>
            <person name="Goel M."/>
            <person name="Folz-Donahue K."/>
            <person name="Kukat C."/>
            <person name="Huettel B."/>
            <person name="Schneeberger K."/>
        </authorList>
    </citation>
    <scope>NUCLEOTIDE SEQUENCE [LARGE SCALE GENOMIC DNA]</scope>
    <source>
        <strain evidence="3">SolTubOtavaFocal</strain>
        <tissue evidence="3">Leaves</tissue>
    </source>
</reference>
<name>A0ABQ7V7I3_SOLTU</name>
<accession>A0ABQ7V7I3</accession>
<protein>
    <recommendedName>
        <fullName evidence="2">Reverse transcriptase domain-containing protein</fullName>
    </recommendedName>
</protein>
<dbReference type="PANTHER" id="PTHR15503:SF40">
    <property type="match status" value="1"/>
</dbReference>
<evidence type="ECO:0000313" key="4">
    <source>
        <dbReference type="Proteomes" id="UP000826656"/>
    </source>
</evidence>
<dbReference type="InterPro" id="IPR043128">
    <property type="entry name" value="Rev_trsase/Diguanyl_cyclase"/>
</dbReference>
<dbReference type="Proteomes" id="UP000826656">
    <property type="component" value="Unassembled WGS sequence"/>
</dbReference>
<dbReference type="SUPFAM" id="SSF56672">
    <property type="entry name" value="DNA/RNA polymerases"/>
    <property type="match status" value="1"/>
</dbReference>
<dbReference type="Gene3D" id="3.30.70.270">
    <property type="match status" value="1"/>
</dbReference>
<evidence type="ECO:0000256" key="1">
    <source>
        <dbReference type="SAM" id="MobiDB-lite"/>
    </source>
</evidence>
<feature type="region of interest" description="Disordered" evidence="1">
    <location>
        <begin position="1"/>
        <end position="20"/>
    </location>
</feature>
<feature type="domain" description="Reverse transcriptase" evidence="2">
    <location>
        <begin position="376"/>
        <end position="445"/>
    </location>
</feature>